<dbReference type="InterPro" id="IPR036388">
    <property type="entry name" value="WH-like_DNA-bd_sf"/>
</dbReference>
<dbReference type="CDD" id="cd07377">
    <property type="entry name" value="WHTH_GntR"/>
    <property type="match status" value="1"/>
</dbReference>
<dbReference type="SUPFAM" id="SSF46785">
    <property type="entry name" value="Winged helix' DNA-binding domain"/>
    <property type="match status" value="1"/>
</dbReference>
<keyword evidence="2" id="KW-0238">DNA-binding</keyword>
<evidence type="ECO:0000259" key="4">
    <source>
        <dbReference type="PROSITE" id="PS50949"/>
    </source>
</evidence>
<dbReference type="Pfam" id="PF00392">
    <property type="entry name" value="GntR"/>
    <property type="match status" value="1"/>
</dbReference>
<dbReference type="InterPro" id="IPR036390">
    <property type="entry name" value="WH_DNA-bd_sf"/>
</dbReference>
<evidence type="ECO:0000256" key="1">
    <source>
        <dbReference type="ARBA" id="ARBA00023015"/>
    </source>
</evidence>
<sequence>MKIILTNTDKTSIYEQIATQIKDAIISGELPAGYMLPSIRTLAKDLGVSVITTKRAYEELENENFIESFQGRGSFVSAQDTNLMREKRISVVEQKFSDALNDAKAIGMSKKEIKNMINLLMEE</sequence>
<dbReference type="STRING" id="1871336.BBG48_01685"/>
<dbReference type="AlphaFoldDB" id="A0A371IMD9"/>
<proteinExistence type="predicted"/>
<protein>
    <submittedName>
        <fullName evidence="5">GntR family transcriptional regulator</fullName>
    </submittedName>
</protein>
<keyword evidence="1" id="KW-0805">Transcription regulation</keyword>
<comment type="caution">
    <text evidence="5">The sequence shown here is derived from an EMBL/GenBank/DDBJ whole genome shotgun (WGS) entry which is preliminary data.</text>
</comment>
<gene>
    <name evidence="5" type="ORF">BBG48_004375</name>
</gene>
<dbReference type="InterPro" id="IPR000524">
    <property type="entry name" value="Tscrpt_reg_HTH_GntR"/>
</dbReference>
<evidence type="ECO:0000256" key="2">
    <source>
        <dbReference type="ARBA" id="ARBA00023125"/>
    </source>
</evidence>
<dbReference type="RefSeq" id="WP_068912819.1">
    <property type="nucleotide sequence ID" value="NZ_MBEW02000006.1"/>
</dbReference>
<dbReference type="PANTHER" id="PTHR38445">
    <property type="entry name" value="HTH-TYPE TRANSCRIPTIONAL REPRESSOR YTRA"/>
    <property type="match status" value="1"/>
</dbReference>
<evidence type="ECO:0000256" key="3">
    <source>
        <dbReference type="ARBA" id="ARBA00023163"/>
    </source>
</evidence>
<dbReference type="PANTHER" id="PTHR38445:SF7">
    <property type="entry name" value="GNTR-FAMILY TRANSCRIPTIONAL REGULATOR"/>
    <property type="match status" value="1"/>
</dbReference>
<dbReference type="Proteomes" id="UP000093352">
    <property type="component" value="Unassembled WGS sequence"/>
</dbReference>
<keyword evidence="6" id="KW-1185">Reference proteome</keyword>
<dbReference type="EMBL" id="MBEW02000006">
    <property type="protein sequence ID" value="RDY21610.1"/>
    <property type="molecule type" value="Genomic_DNA"/>
</dbReference>
<evidence type="ECO:0000313" key="5">
    <source>
        <dbReference type="EMBL" id="RDY21610.1"/>
    </source>
</evidence>
<dbReference type="GO" id="GO:0003700">
    <property type="term" value="F:DNA-binding transcription factor activity"/>
    <property type="evidence" value="ECO:0007669"/>
    <property type="project" value="InterPro"/>
</dbReference>
<dbReference type="Gene3D" id="1.10.10.10">
    <property type="entry name" value="Winged helix-like DNA-binding domain superfamily/Winged helix DNA-binding domain"/>
    <property type="match status" value="1"/>
</dbReference>
<keyword evidence="3" id="KW-0804">Transcription</keyword>
<reference evidence="5 6" key="1">
    <citation type="journal article" date="2016" name="Genome Announc.">
        <title>Draft Genome Sequence of Criibacterium bergeronii gen. nov., sp. nov., Strain CCRI-22567T, Isolated from a Vaginal Sample from a Woman with Bacterial Vaginosis.</title>
        <authorList>
            <person name="Maheux A.F."/>
            <person name="Berube E."/>
            <person name="Boudreau D.K."/>
            <person name="Raymond F."/>
            <person name="Corbeil J."/>
            <person name="Roy P.H."/>
            <person name="Boissinot M."/>
            <person name="Omar R.F."/>
        </authorList>
    </citation>
    <scope>NUCLEOTIDE SEQUENCE [LARGE SCALE GENOMIC DNA]</scope>
    <source>
        <strain evidence="5 6">CCRI-22567</strain>
    </source>
</reference>
<feature type="domain" description="HTH gntR-type" evidence="4">
    <location>
        <begin position="11"/>
        <end position="79"/>
    </location>
</feature>
<dbReference type="SMART" id="SM00345">
    <property type="entry name" value="HTH_GNTR"/>
    <property type="match status" value="1"/>
</dbReference>
<evidence type="ECO:0000313" key="6">
    <source>
        <dbReference type="Proteomes" id="UP000093352"/>
    </source>
</evidence>
<dbReference type="PROSITE" id="PS50949">
    <property type="entry name" value="HTH_GNTR"/>
    <property type="match status" value="1"/>
</dbReference>
<name>A0A371IMD9_9FIRM</name>
<accession>A0A371IMD9</accession>
<dbReference type="GO" id="GO:0003677">
    <property type="term" value="F:DNA binding"/>
    <property type="evidence" value="ECO:0007669"/>
    <property type="project" value="UniProtKB-KW"/>
</dbReference>
<organism evidence="5 6">
    <name type="scientific">Criibacterium bergeronii</name>
    <dbReference type="NCBI Taxonomy" id="1871336"/>
    <lineage>
        <taxon>Bacteria</taxon>
        <taxon>Bacillati</taxon>
        <taxon>Bacillota</taxon>
        <taxon>Clostridia</taxon>
        <taxon>Peptostreptococcales</taxon>
        <taxon>Filifactoraceae</taxon>
        <taxon>Criibacterium</taxon>
    </lineage>
</organism>